<evidence type="ECO:0000313" key="3">
    <source>
        <dbReference type="Proteomes" id="UP000250434"/>
    </source>
</evidence>
<dbReference type="InterPro" id="IPR001437">
    <property type="entry name" value="Tscrpt_elong_fac_GreA/B_C"/>
</dbReference>
<evidence type="ECO:0000313" key="2">
    <source>
        <dbReference type="EMBL" id="AXB48968.1"/>
    </source>
</evidence>
<dbReference type="EMBL" id="CP015163">
    <property type="protein sequence ID" value="AXB48968.1"/>
    <property type="molecule type" value="Genomic_DNA"/>
</dbReference>
<feature type="domain" description="Transcription elongation factor GreA/GreB C-terminal" evidence="1">
    <location>
        <begin position="66"/>
        <end position="135"/>
    </location>
</feature>
<proteinExistence type="predicted"/>
<protein>
    <submittedName>
        <fullName evidence="2">Transcription elongation factor GreAB</fullName>
    </submittedName>
</protein>
<keyword evidence="3" id="KW-1185">Reference proteome</keyword>
<name>A0A344LLP4_9PSEU</name>
<dbReference type="Gene3D" id="3.10.50.30">
    <property type="entry name" value="Transcription elongation factor, GreA/GreB, C-terminal domain"/>
    <property type="match status" value="1"/>
</dbReference>
<gene>
    <name evidence="2" type="ORF">A4R43_32140</name>
</gene>
<dbReference type="AlphaFoldDB" id="A0A344LLP4"/>
<keyword evidence="2" id="KW-0251">Elongation factor</keyword>
<keyword evidence="2" id="KW-0648">Protein biosynthesis</keyword>
<accession>A0A344LLP4</accession>
<dbReference type="GO" id="GO:0032784">
    <property type="term" value="P:regulation of DNA-templated transcription elongation"/>
    <property type="evidence" value="ECO:0007669"/>
    <property type="project" value="InterPro"/>
</dbReference>
<evidence type="ECO:0000259" key="1">
    <source>
        <dbReference type="Pfam" id="PF01272"/>
    </source>
</evidence>
<dbReference type="InterPro" id="IPR018151">
    <property type="entry name" value="TF_GreA/GreB_CS"/>
</dbReference>
<dbReference type="Proteomes" id="UP000250434">
    <property type="component" value="Chromosome"/>
</dbReference>
<dbReference type="PROSITE" id="PS00830">
    <property type="entry name" value="GREAB_2"/>
    <property type="match status" value="1"/>
</dbReference>
<dbReference type="GO" id="GO:0070063">
    <property type="term" value="F:RNA polymerase binding"/>
    <property type="evidence" value="ECO:0007669"/>
    <property type="project" value="InterPro"/>
</dbReference>
<dbReference type="GO" id="GO:0003746">
    <property type="term" value="F:translation elongation factor activity"/>
    <property type="evidence" value="ECO:0007669"/>
    <property type="project" value="UniProtKB-KW"/>
</dbReference>
<reference evidence="2 3" key="1">
    <citation type="submission" date="2016-04" db="EMBL/GenBank/DDBJ databases">
        <title>Complete genome sequence and analysis of deep-sea sediment isolate, Amycolatopsis sp. WP1.</title>
        <authorList>
            <person name="Wang H."/>
            <person name="Chen S."/>
            <person name="Wu Q."/>
        </authorList>
    </citation>
    <scope>NUCLEOTIDE SEQUENCE [LARGE SCALE GENOMIC DNA]</scope>
    <source>
        <strain evidence="2 3">WP1</strain>
    </source>
</reference>
<sequence length="146" mass="15739">MTRTVWLTPHAHEQLRAELAALRAAGPGDELDDPAGLRHRQRVRELEDLLARAVVGEDPPDDGVAEPGMVLTVRYTDGGADDTETFLLGTRAAGREDLEICSPESPLGSALIGARPGEQRTYQAPNGRTFHVTLLTAVPYGHHRAG</sequence>
<dbReference type="PIRSF" id="PIRSF006092">
    <property type="entry name" value="GreA_GreB"/>
    <property type="match status" value="1"/>
</dbReference>
<dbReference type="SUPFAM" id="SSF54534">
    <property type="entry name" value="FKBP-like"/>
    <property type="match status" value="1"/>
</dbReference>
<dbReference type="InterPro" id="IPR023459">
    <property type="entry name" value="Tscrpt_elong_fac_GreA/B_fam"/>
</dbReference>
<dbReference type="Pfam" id="PF01272">
    <property type="entry name" value="GreA_GreB"/>
    <property type="match status" value="1"/>
</dbReference>
<dbReference type="KEGG" id="aab:A4R43_32140"/>
<organism evidence="2 3">
    <name type="scientific">Amycolatopsis albispora</name>
    <dbReference type="NCBI Taxonomy" id="1804986"/>
    <lineage>
        <taxon>Bacteria</taxon>
        <taxon>Bacillati</taxon>
        <taxon>Actinomycetota</taxon>
        <taxon>Actinomycetes</taxon>
        <taxon>Pseudonocardiales</taxon>
        <taxon>Pseudonocardiaceae</taxon>
        <taxon>Amycolatopsis</taxon>
    </lineage>
</organism>
<dbReference type="GO" id="GO:0003677">
    <property type="term" value="F:DNA binding"/>
    <property type="evidence" value="ECO:0007669"/>
    <property type="project" value="InterPro"/>
</dbReference>
<dbReference type="InterPro" id="IPR036953">
    <property type="entry name" value="GreA/GreB_C_sf"/>
</dbReference>